<dbReference type="EMBL" id="CP146203">
    <property type="protein sequence ID" value="XBH20307.1"/>
    <property type="molecule type" value="Genomic_DNA"/>
</dbReference>
<feature type="coiled-coil region" evidence="1">
    <location>
        <begin position="731"/>
        <end position="775"/>
    </location>
</feature>
<dbReference type="Pfam" id="PF13555">
    <property type="entry name" value="AAA_29"/>
    <property type="match status" value="1"/>
</dbReference>
<name>A0AAU7DSN5_9MICO</name>
<proteinExistence type="predicted"/>
<organism evidence="2">
    <name type="scientific">Jonesiaceae bacterium BS-20</name>
    <dbReference type="NCBI Taxonomy" id="3120821"/>
    <lineage>
        <taxon>Bacteria</taxon>
        <taxon>Bacillati</taxon>
        <taxon>Actinomycetota</taxon>
        <taxon>Actinomycetes</taxon>
        <taxon>Micrococcales</taxon>
        <taxon>Jonesiaceae</taxon>
    </lineage>
</organism>
<evidence type="ECO:0000256" key="1">
    <source>
        <dbReference type="SAM" id="Coils"/>
    </source>
</evidence>
<accession>A0AAU7DSN5</accession>
<dbReference type="AlphaFoldDB" id="A0AAU7DSN5"/>
<reference evidence="2" key="1">
    <citation type="submission" date="2024-02" db="EMBL/GenBank/DDBJ databases">
        <title>Tomenella chthoni gen. nov. sp. nov., a member of the family Jonesiaceae isolated from bat guano.</title>
        <authorList>
            <person name="Miller S.L."/>
            <person name="King J."/>
            <person name="Sankaranarayanan K."/>
            <person name="Lawson P.A."/>
        </authorList>
    </citation>
    <scope>NUCLEOTIDE SEQUENCE</scope>
    <source>
        <strain evidence="2">BS-20</strain>
    </source>
</reference>
<sequence length="1124" mass="123363">MTFVESLFGLIPAASTGQQWTARSMQLVNWGGYSGYHAVPFHPDGTLISGGSGTGKSTLLDAYIALMMPHTTPFNGASNGATAGRARGKDQRNIISYVRGKIDDRLEQGDQTVKETVLRGDQSDTWSALAMTWSDQSGTIFTALRIFYVPRGATKNEDCTFFRATYEGAFDLTRLEEFAVGRFPRGILTSALGLTLYDTDTAFATRLHSVLGIGASGDGHKAMALLARIQAGQQITTVDALYKQMVLEEPKTFAVAAAAIAHFDELASIRAEMQMAGAQVELLAPIAGLHRTRQASLDQARLITAIGANNGADQPSPFTLWRANQVIDLIDTAVAANREAHGEAKQASVAAAAQLQVDENTLAQVQERQRSSGGDQIDGLNRDIRVLENELAKITSARATFDRLAGQVGQEVSGKQDFDRLAKESARFVSADTSAQEQFRVTQYEAMKAKDEIATQIDQNRLEIHSLRNRKGNIPADLHAARCEFAQALGLAEDDLPFVGELVEIRAEYENWRGAIGQALGGFATTLLVDEQDLGRVRTAINSLTTSRRIRFEGVPTDVVFREPTERHSLPGRMDYKRGRFTGWLVQRLEESFDFVCVAGPEELAKYPRALTVTGQVRQGQRGQHGGQGQGSVLGFSNESKITELIAQAAALQEEALVAERLVDAITTQGQQHRQNYLLHQQLLAINWDQIDTATLAKKVEQRHEQLSDLVAGNDVLVALRAEEKDLVAAIERTRTNRSAALAKMDRLEQEFAQLADLEDEAKDAVSDCENSEIVVTAAQIAHLDELLGQGNWKKSLSALEAGMQSVAKDLGHGLELAQRTADGAAAELTQIFDRFRATWPNPNLGIDPDSSYPDFKRILDELEHQGLFAIREKWNKNVTKLSGQELTRLGAEMNQAVDEIRQRMEPVNDILIQLPFQDNHHRLQITATLTQSPDITQFRKELRALAQASGQGATPIEQEERFLAMERLLNRIRVTSPEHRRLIDVREHVRVSAQAVDLDGNHVSVYDHIAGKSGGESQELVAFIVGAALRYQLGDADALHPRYAPVFLDEAFIKADHRFAGRSVAAWQGLGFQLIIGSPLDKVSALEPHLALLIQTVKDDRGHTNLTWALAADAAELKGITVG</sequence>
<gene>
    <name evidence="2" type="ORF">V5R04_08575</name>
</gene>
<dbReference type="Gene3D" id="3.40.1140.10">
    <property type="match status" value="1"/>
</dbReference>
<dbReference type="Pfam" id="PF13558">
    <property type="entry name" value="SbcC_Walker_B"/>
    <property type="match status" value="1"/>
</dbReference>
<protein>
    <submittedName>
        <fullName evidence="2">SbcC/MukB-like Walker B domain-containing protein</fullName>
    </submittedName>
</protein>
<evidence type="ECO:0000313" key="2">
    <source>
        <dbReference type="EMBL" id="XBH20307.1"/>
    </source>
</evidence>
<keyword evidence="1" id="KW-0175">Coiled coil</keyword>